<evidence type="ECO:0000256" key="1">
    <source>
        <dbReference type="SAM" id="MobiDB-lite"/>
    </source>
</evidence>
<gene>
    <name evidence="2" type="ORF">GCM10010515_75190</name>
</gene>
<dbReference type="Pfam" id="PF14435">
    <property type="entry name" value="SUKH-4"/>
    <property type="match status" value="1"/>
</dbReference>
<feature type="compositionally biased region" description="Gly residues" evidence="1">
    <location>
        <begin position="1"/>
        <end position="10"/>
    </location>
</feature>
<dbReference type="EMBL" id="BMWD01000050">
    <property type="protein sequence ID" value="GGX97772.1"/>
    <property type="molecule type" value="Genomic_DNA"/>
</dbReference>
<dbReference type="InterPro" id="IPR025851">
    <property type="entry name" value="SUKH-4"/>
</dbReference>
<feature type="region of interest" description="Disordered" evidence="1">
    <location>
        <begin position="1"/>
        <end position="50"/>
    </location>
</feature>
<protein>
    <recommendedName>
        <fullName evidence="4">SUKH-4 immunity protein of toxin-antitoxin system</fullName>
    </recommendedName>
</protein>
<proteinExistence type="predicted"/>
<keyword evidence="3" id="KW-1185">Reference proteome</keyword>
<reference evidence="2" key="1">
    <citation type="journal article" date="2014" name="Int. J. Syst. Evol. Microbiol.">
        <title>Complete genome sequence of Corynebacterium casei LMG S-19264T (=DSM 44701T), isolated from a smear-ripened cheese.</title>
        <authorList>
            <consortium name="US DOE Joint Genome Institute (JGI-PGF)"/>
            <person name="Walter F."/>
            <person name="Albersmeier A."/>
            <person name="Kalinowski J."/>
            <person name="Ruckert C."/>
        </authorList>
    </citation>
    <scope>NUCLEOTIDE SEQUENCE</scope>
    <source>
        <strain evidence="2">JCM 4956</strain>
    </source>
</reference>
<feature type="compositionally biased region" description="Low complexity" evidence="1">
    <location>
        <begin position="33"/>
        <end position="42"/>
    </location>
</feature>
<evidence type="ECO:0008006" key="4">
    <source>
        <dbReference type="Google" id="ProtNLM"/>
    </source>
</evidence>
<feature type="region of interest" description="Disordered" evidence="1">
    <location>
        <begin position="72"/>
        <end position="96"/>
    </location>
</feature>
<evidence type="ECO:0000313" key="3">
    <source>
        <dbReference type="Proteomes" id="UP000645555"/>
    </source>
</evidence>
<sequence>MITTDTGGGTLTRTEHAPWARVGSAATRHARAGSRAAPGSAPTPFEAPRAHGPRRLSALLALFEAVTGGASPFRGAPEPIRPPAPTAAPTAAQSAEGELTLRVPARLLDREFGRGRVARFEDVDFPAVLTHEPTRRFLRESGLPEDAFPFRLDTDVPLPTLAEFHADEQPGTPGSGELPADADHLIRLGHLAPATGLVVDGATGAVLAWSEPEAALHALGGDVSVLAATLWLLKRQRAIHASLPVRPPRPRSGR</sequence>
<dbReference type="RefSeq" id="WP_190040139.1">
    <property type="nucleotide sequence ID" value="NZ_BMWD01000050.1"/>
</dbReference>
<organism evidence="2 3">
    <name type="scientific">Streptomyces fructofermentans</name>
    <dbReference type="NCBI Taxonomy" id="152141"/>
    <lineage>
        <taxon>Bacteria</taxon>
        <taxon>Bacillati</taxon>
        <taxon>Actinomycetota</taxon>
        <taxon>Actinomycetes</taxon>
        <taxon>Kitasatosporales</taxon>
        <taxon>Streptomycetaceae</taxon>
        <taxon>Streptomyces</taxon>
    </lineage>
</organism>
<comment type="caution">
    <text evidence="2">The sequence shown here is derived from an EMBL/GenBank/DDBJ whole genome shotgun (WGS) entry which is preliminary data.</text>
</comment>
<dbReference type="AlphaFoldDB" id="A0A918NUM2"/>
<accession>A0A918NUM2</accession>
<evidence type="ECO:0000313" key="2">
    <source>
        <dbReference type="EMBL" id="GGX97772.1"/>
    </source>
</evidence>
<reference evidence="2" key="2">
    <citation type="submission" date="2020-09" db="EMBL/GenBank/DDBJ databases">
        <authorList>
            <person name="Sun Q."/>
            <person name="Ohkuma M."/>
        </authorList>
    </citation>
    <scope>NUCLEOTIDE SEQUENCE</scope>
    <source>
        <strain evidence="2">JCM 4956</strain>
    </source>
</reference>
<dbReference type="Proteomes" id="UP000645555">
    <property type="component" value="Unassembled WGS sequence"/>
</dbReference>
<name>A0A918NUM2_9ACTN</name>